<dbReference type="AlphaFoldDB" id="A0A0A9EK78"/>
<sequence>MSTRAESKTRTRIGKFHHKGSNQLSYAQFALALDRCKVLRDQTLPYWQGTQYHTTAVENSCSTNQMNLKIVIENGGKR</sequence>
<evidence type="ECO:0000313" key="1">
    <source>
        <dbReference type="EMBL" id="JAD99423.1"/>
    </source>
</evidence>
<accession>A0A0A9EK78</accession>
<proteinExistence type="predicted"/>
<name>A0A0A9EK78_ARUDO</name>
<reference evidence="1" key="2">
    <citation type="journal article" date="2015" name="Data Brief">
        <title>Shoot transcriptome of the giant reed, Arundo donax.</title>
        <authorList>
            <person name="Barrero R.A."/>
            <person name="Guerrero F.D."/>
            <person name="Moolhuijzen P."/>
            <person name="Goolsby J.A."/>
            <person name="Tidwell J."/>
            <person name="Bellgard S.E."/>
            <person name="Bellgard M.I."/>
        </authorList>
    </citation>
    <scope>NUCLEOTIDE SEQUENCE</scope>
    <source>
        <tissue evidence="1">Shoot tissue taken approximately 20 cm above the soil surface</tissue>
    </source>
</reference>
<organism evidence="1">
    <name type="scientific">Arundo donax</name>
    <name type="common">Giant reed</name>
    <name type="synonym">Donax arundinaceus</name>
    <dbReference type="NCBI Taxonomy" id="35708"/>
    <lineage>
        <taxon>Eukaryota</taxon>
        <taxon>Viridiplantae</taxon>
        <taxon>Streptophyta</taxon>
        <taxon>Embryophyta</taxon>
        <taxon>Tracheophyta</taxon>
        <taxon>Spermatophyta</taxon>
        <taxon>Magnoliopsida</taxon>
        <taxon>Liliopsida</taxon>
        <taxon>Poales</taxon>
        <taxon>Poaceae</taxon>
        <taxon>PACMAD clade</taxon>
        <taxon>Arundinoideae</taxon>
        <taxon>Arundineae</taxon>
        <taxon>Arundo</taxon>
    </lineage>
</organism>
<reference evidence="1" key="1">
    <citation type="submission" date="2014-09" db="EMBL/GenBank/DDBJ databases">
        <authorList>
            <person name="Magalhaes I.L.F."/>
            <person name="Oliveira U."/>
            <person name="Santos F.R."/>
            <person name="Vidigal T.H.D.A."/>
            <person name="Brescovit A.D."/>
            <person name="Santos A.J."/>
        </authorList>
    </citation>
    <scope>NUCLEOTIDE SEQUENCE</scope>
    <source>
        <tissue evidence="1">Shoot tissue taken approximately 20 cm above the soil surface</tissue>
    </source>
</reference>
<protein>
    <submittedName>
        <fullName evidence="1">Uncharacterized protein</fullName>
    </submittedName>
</protein>
<dbReference type="EMBL" id="GBRH01198472">
    <property type="protein sequence ID" value="JAD99423.1"/>
    <property type="molecule type" value="Transcribed_RNA"/>
</dbReference>